<organism evidence="1">
    <name type="scientific">Hyperionvirus sp</name>
    <dbReference type="NCBI Taxonomy" id="2487770"/>
    <lineage>
        <taxon>Viruses</taxon>
        <taxon>Varidnaviria</taxon>
        <taxon>Bamfordvirae</taxon>
        <taxon>Nucleocytoviricota</taxon>
        <taxon>Megaviricetes</taxon>
        <taxon>Imitervirales</taxon>
        <taxon>Mimiviridae</taxon>
        <taxon>Klosneuvirinae</taxon>
    </lineage>
</organism>
<sequence length="59" mass="6954">MEGLSFAEKLAVKKSINNAIKNFWAMSEEDRNKNKNICNFAQDVILLWHFHDLRVMKES</sequence>
<gene>
    <name evidence="1" type="ORF">Hyperionvirus42_12</name>
</gene>
<protein>
    <submittedName>
        <fullName evidence="1">Uncharacterized protein</fullName>
    </submittedName>
</protein>
<reference evidence="1" key="1">
    <citation type="submission" date="2018-10" db="EMBL/GenBank/DDBJ databases">
        <title>Hidden diversity of soil giant viruses.</title>
        <authorList>
            <person name="Schulz F."/>
            <person name="Alteio L."/>
            <person name="Goudeau D."/>
            <person name="Ryan E.M."/>
            <person name="Malmstrom R.R."/>
            <person name="Blanchard J."/>
            <person name="Woyke T."/>
        </authorList>
    </citation>
    <scope>NUCLEOTIDE SEQUENCE</scope>
    <source>
        <strain evidence="1">HYV1</strain>
    </source>
</reference>
<proteinExistence type="predicted"/>
<accession>A0A3G5AC94</accession>
<dbReference type="EMBL" id="MK072424">
    <property type="protein sequence ID" value="AYV84836.1"/>
    <property type="molecule type" value="Genomic_DNA"/>
</dbReference>
<evidence type="ECO:0000313" key="1">
    <source>
        <dbReference type="EMBL" id="AYV84836.1"/>
    </source>
</evidence>
<name>A0A3G5AC94_9VIRU</name>